<dbReference type="Proteomes" id="UP000600799">
    <property type="component" value="Unassembled WGS sequence"/>
</dbReference>
<evidence type="ECO:0000313" key="2">
    <source>
        <dbReference type="Proteomes" id="UP000600799"/>
    </source>
</evidence>
<sequence length="415" mass="46191">MDAPEGQVEFAAHEELVLRICAAPDADHAASMALLEAEEWDVLAAIAEDKRLSALVLRAVDKAQAAAMLPPAAFARLSGASQWHALYVLKQMAAVKRLIRILAAQGFDPILLKGFALAHAVYPDRTLRPLRDVDLLLPTEQAQQAQDFLIANPHYRIAPWAGSYGLEFGHQLPEIQDVDHDLTIEIHHRLNARNWEEEPLLLAQIRAEPTSLTMMGLNVRIPSARTNFLHLLEHATLHHAFENGPLVLADFHFLARHVADEWPWIEAQCDRMGLARALRLVATVADDLGADWVPAHLVDRSQVGASHIATAKAAMLQDREKSERNKLLRRLEAEGQGRKGWRAALARALRPNPYQLAKIAGCRPDQARRWLHYPVWLIQSGRRFLAASSNSDSLLAAQREAGMVQWLAGAEAPRN</sequence>
<name>A0ABS0HL95_9SPHN</name>
<accession>A0ABS0HL95</accession>
<dbReference type="EMBL" id="JADQDC010000019">
    <property type="protein sequence ID" value="MBF9153030.1"/>
    <property type="molecule type" value="Genomic_DNA"/>
</dbReference>
<keyword evidence="2" id="KW-1185">Reference proteome</keyword>
<reference evidence="1 2" key="1">
    <citation type="submission" date="2020-11" db="EMBL/GenBank/DDBJ databases">
        <title>The genome sequence of Novosphingobium sp. 1Y9A.</title>
        <authorList>
            <person name="Liu Y."/>
        </authorList>
    </citation>
    <scope>NUCLEOTIDE SEQUENCE [LARGE SCALE GENOMIC DNA]</scope>
    <source>
        <strain evidence="1 2">1Y9A</strain>
    </source>
</reference>
<comment type="caution">
    <text evidence="1">The sequence shown here is derived from an EMBL/GenBank/DDBJ whole genome shotgun (WGS) entry which is preliminary data.</text>
</comment>
<gene>
    <name evidence="1" type="ORF">I2488_18660</name>
</gene>
<dbReference type="Pfam" id="PF14907">
    <property type="entry name" value="NTP_transf_5"/>
    <property type="match status" value="1"/>
</dbReference>
<organism evidence="1 2">
    <name type="scientific">Novosphingobium jiangmenense</name>
    <dbReference type="NCBI Taxonomy" id="2791981"/>
    <lineage>
        <taxon>Bacteria</taxon>
        <taxon>Pseudomonadati</taxon>
        <taxon>Pseudomonadota</taxon>
        <taxon>Alphaproteobacteria</taxon>
        <taxon>Sphingomonadales</taxon>
        <taxon>Sphingomonadaceae</taxon>
        <taxon>Novosphingobium</taxon>
    </lineage>
</organism>
<evidence type="ECO:0000313" key="1">
    <source>
        <dbReference type="EMBL" id="MBF9153030.1"/>
    </source>
</evidence>
<dbReference type="RefSeq" id="WP_196277297.1">
    <property type="nucleotide sequence ID" value="NZ_JADQDC010000019.1"/>
</dbReference>
<proteinExistence type="predicted"/>
<protein>
    <submittedName>
        <fullName evidence="1">Nucleotidyltransferase family protein</fullName>
    </submittedName>
</protein>
<dbReference type="InterPro" id="IPR039498">
    <property type="entry name" value="NTP_transf_5"/>
</dbReference>